<dbReference type="Proteomes" id="UP000054093">
    <property type="component" value="Unassembled WGS sequence"/>
</dbReference>
<dbReference type="InterPro" id="IPR032710">
    <property type="entry name" value="NTF2-like_dom_sf"/>
</dbReference>
<dbReference type="SUPFAM" id="SSF54427">
    <property type="entry name" value="NTF2-like"/>
    <property type="match status" value="1"/>
</dbReference>
<evidence type="ECO:0000256" key="3">
    <source>
        <dbReference type="ARBA" id="ARBA00022989"/>
    </source>
</evidence>
<accession>E7G3Z7</accession>
<evidence type="ECO:0000256" key="1">
    <source>
        <dbReference type="ARBA" id="ARBA00004167"/>
    </source>
</evidence>
<dbReference type="AlphaFoldDB" id="E7G3Z7"/>
<evidence type="ECO:0000313" key="8">
    <source>
        <dbReference type="EMBL" id="EFX41903.1"/>
    </source>
</evidence>
<feature type="region of interest" description="Disordered" evidence="5">
    <location>
        <begin position="297"/>
        <end position="316"/>
    </location>
</feature>
<sequence length="316" mass="36708">MGKQAVAFERHQIWGRVQESEQMSLEQQVSQEINPQNTQQEPIDKRHAQLMNFFSRFLTKKEKLETSVLFEKVQESSLVFKMEGKILDYLLIISIFFFITTCLLIICLIVLLPLKEKEPYLVTFATSTQNFALVQRADKRISANEALVRQLLGAYILNRESITHIKENEAQRFEIIRHQSSYDVWKAFENLVAYDSSIYTNENLTRDVKIINIAIIKKGYANADIEVNLYDRGLLESKKRYRVILTYDFLPIKINFASMPLNPTGFEIKGYSVTEIATLKELDEQHKVLDIPKSKIQEKPSLAPTQGDYRYKKNSP</sequence>
<evidence type="ECO:0000313" key="9">
    <source>
        <dbReference type="Proteomes" id="UP000054093"/>
    </source>
</evidence>
<keyword evidence="2 6" id="KW-0812">Transmembrane</keyword>
<proteinExistence type="predicted"/>
<dbReference type="CDD" id="cd16424">
    <property type="entry name" value="VirB8"/>
    <property type="match status" value="1"/>
</dbReference>
<evidence type="ECO:0000256" key="2">
    <source>
        <dbReference type="ARBA" id="ARBA00022692"/>
    </source>
</evidence>
<evidence type="ECO:0000256" key="6">
    <source>
        <dbReference type="SAM" id="Phobius"/>
    </source>
</evidence>
<evidence type="ECO:0000256" key="5">
    <source>
        <dbReference type="SAM" id="MobiDB-lite"/>
    </source>
</evidence>
<dbReference type="GO" id="GO:0016020">
    <property type="term" value="C:membrane"/>
    <property type="evidence" value="ECO:0007669"/>
    <property type="project" value="UniProtKB-SubCell"/>
</dbReference>
<comment type="subcellular location">
    <subcellularLocation>
        <location evidence="1">Membrane</location>
        <topology evidence="1">Single-pass membrane protein</topology>
    </subcellularLocation>
</comment>
<dbReference type="InterPro" id="IPR007430">
    <property type="entry name" value="VirB8"/>
</dbReference>
<organism evidence="8 9">
    <name type="scientific">Helicobacter suis HS5</name>
    <dbReference type="NCBI Taxonomy" id="710394"/>
    <lineage>
        <taxon>Bacteria</taxon>
        <taxon>Pseudomonadati</taxon>
        <taxon>Campylobacterota</taxon>
        <taxon>Epsilonproteobacteria</taxon>
        <taxon>Campylobacterales</taxon>
        <taxon>Helicobacteraceae</taxon>
        <taxon>Helicobacter</taxon>
    </lineage>
</organism>
<name>E7G3Z7_9HELI</name>
<feature type="domain" description="Bacterial virulence protein VirB8" evidence="7">
    <location>
        <begin position="92"/>
        <end position="275"/>
    </location>
</feature>
<dbReference type="EMBL" id="ADHO01000118">
    <property type="protein sequence ID" value="EFX41903.1"/>
    <property type="molecule type" value="Genomic_DNA"/>
</dbReference>
<keyword evidence="4 6" id="KW-0472">Membrane</keyword>
<evidence type="ECO:0000256" key="4">
    <source>
        <dbReference type="ARBA" id="ARBA00023136"/>
    </source>
</evidence>
<dbReference type="Pfam" id="PF04335">
    <property type="entry name" value="VirB8"/>
    <property type="match status" value="1"/>
</dbReference>
<comment type="caution">
    <text evidence="8">The sequence shown here is derived from an EMBL/GenBank/DDBJ whole genome shotgun (WGS) entry which is preliminary data.</text>
</comment>
<protein>
    <submittedName>
        <fullName evidence="8">DNA transporter VirB8</fullName>
    </submittedName>
</protein>
<keyword evidence="3 6" id="KW-1133">Transmembrane helix</keyword>
<gene>
    <name evidence="8" type="primary">virB8</name>
    <name evidence="8" type="ORF">HSUHS5_0689</name>
</gene>
<dbReference type="Gene3D" id="3.10.450.230">
    <property type="entry name" value="VirB8 protein"/>
    <property type="match status" value="1"/>
</dbReference>
<reference evidence="8 9" key="1">
    <citation type="journal article" date="2011" name="Vet. Res.">
        <title>Genome sequence of Helicobacter suis supports its role in gastric pathology.</title>
        <authorList>
            <person name="Vermoote M."/>
            <person name="Vandekerckhove T.T."/>
            <person name="Flahou B."/>
            <person name="Pasmans F."/>
            <person name="Smet A."/>
            <person name="De Groote D."/>
            <person name="Van Criekinge W."/>
            <person name="Ducatelle R."/>
            <person name="Haesebrouck F."/>
        </authorList>
    </citation>
    <scope>NUCLEOTIDE SEQUENCE [LARGE SCALE GENOMIC DNA]</scope>
    <source>
        <strain evidence="8 9">HS5</strain>
    </source>
</reference>
<evidence type="ECO:0000259" key="7">
    <source>
        <dbReference type="Pfam" id="PF04335"/>
    </source>
</evidence>
<feature type="transmembrane region" description="Helical" evidence="6">
    <location>
        <begin position="89"/>
        <end position="114"/>
    </location>
</feature>